<gene>
    <name evidence="2" type="primary">LOC106748827</name>
</gene>
<keyword evidence="1" id="KW-1185">Reference proteome</keyword>
<evidence type="ECO:0000313" key="1">
    <source>
        <dbReference type="Proteomes" id="UP000515204"/>
    </source>
</evidence>
<name>A0A6P3XYN3_DINQU</name>
<dbReference type="KEGG" id="dqu:106748827"/>
<reference evidence="2" key="1">
    <citation type="submission" date="2025-08" db="UniProtKB">
        <authorList>
            <consortium name="RefSeq"/>
        </authorList>
    </citation>
    <scope>IDENTIFICATION</scope>
</reference>
<organism evidence="1 2">
    <name type="scientific">Dinoponera quadriceps</name>
    <name type="common">South American ant</name>
    <dbReference type="NCBI Taxonomy" id="609295"/>
    <lineage>
        <taxon>Eukaryota</taxon>
        <taxon>Metazoa</taxon>
        <taxon>Ecdysozoa</taxon>
        <taxon>Arthropoda</taxon>
        <taxon>Hexapoda</taxon>
        <taxon>Insecta</taxon>
        <taxon>Pterygota</taxon>
        <taxon>Neoptera</taxon>
        <taxon>Endopterygota</taxon>
        <taxon>Hymenoptera</taxon>
        <taxon>Apocrita</taxon>
        <taxon>Aculeata</taxon>
        <taxon>Formicoidea</taxon>
        <taxon>Formicidae</taxon>
        <taxon>Ponerinae</taxon>
        <taxon>Ponerini</taxon>
        <taxon>Dinoponera</taxon>
    </lineage>
</organism>
<dbReference type="AlphaFoldDB" id="A0A6P3XYN3"/>
<protein>
    <submittedName>
        <fullName evidence="2">Uncharacterized protein LOC106748827</fullName>
    </submittedName>
</protein>
<dbReference type="RefSeq" id="XP_014483192.1">
    <property type="nucleotide sequence ID" value="XM_014627706.1"/>
</dbReference>
<evidence type="ECO:0000313" key="2">
    <source>
        <dbReference type="RefSeq" id="XP_014483192.1"/>
    </source>
</evidence>
<dbReference type="Proteomes" id="UP000515204">
    <property type="component" value="Unplaced"/>
</dbReference>
<proteinExistence type="predicted"/>
<accession>A0A6P3XYN3</accession>
<sequence>MERVLAEQEAVMTLINRTIINFKKIGQKNYSSAAARNRLTIVREYWTRCQQLNAEIKVASTTQDRQTLLYFVDDKFSVAEQDYYQASDFLNEMLDKLNKDIKTPSLINSNSSAISNCNVMSIPLPRIELSKFLGLYSEWISFRDLFESLVGTNDNLTNAQCLHYLKTSLTGYTRLVINNITVTDSNYAIAWNA</sequence>
<dbReference type="InterPro" id="IPR005312">
    <property type="entry name" value="DUF1759"/>
</dbReference>
<dbReference type="Pfam" id="PF03564">
    <property type="entry name" value="DUF1759"/>
    <property type="match status" value="1"/>
</dbReference>
<dbReference type="GeneID" id="106748827"/>
<dbReference type="OrthoDB" id="7546669at2759"/>